<accession>A0ABU3LJX5</accession>
<name>A0ABU3LJX5_9FLAO</name>
<evidence type="ECO:0000313" key="3">
    <source>
        <dbReference type="Proteomes" id="UP001257277"/>
    </source>
</evidence>
<dbReference type="RefSeq" id="WP_349242752.1">
    <property type="nucleotide sequence ID" value="NZ_JAVTTO010000006.1"/>
</dbReference>
<feature type="transmembrane region" description="Helical" evidence="1">
    <location>
        <begin position="99"/>
        <end position="118"/>
    </location>
</feature>
<proteinExistence type="predicted"/>
<reference evidence="2 3" key="1">
    <citation type="submission" date="2023-09" db="EMBL/GenBank/DDBJ databases">
        <title>Novel taxa isolated from Blanes Bay.</title>
        <authorList>
            <person name="Rey-Velasco X."/>
            <person name="Lucena T."/>
        </authorList>
    </citation>
    <scope>NUCLEOTIDE SEQUENCE [LARGE SCALE GENOMIC DNA]</scope>
    <source>
        <strain evidence="2 3">S356</strain>
    </source>
</reference>
<dbReference type="EMBL" id="JAVTTO010000006">
    <property type="protein sequence ID" value="MDT7833499.1"/>
    <property type="molecule type" value="Genomic_DNA"/>
</dbReference>
<keyword evidence="1" id="KW-0812">Transmembrane</keyword>
<feature type="transmembrane region" description="Helical" evidence="1">
    <location>
        <begin position="54"/>
        <end position="78"/>
    </location>
</feature>
<evidence type="ECO:0008006" key="4">
    <source>
        <dbReference type="Google" id="ProtNLM"/>
    </source>
</evidence>
<evidence type="ECO:0000256" key="1">
    <source>
        <dbReference type="SAM" id="Phobius"/>
    </source>
</evidence>
<feature type="transmembrane region" description="Helical" evidence="1">
    <location>
        <begin position="147"/>
        <end position="163"/>
    </location>
</feature>
<sequence>MNNDVQDTHSPNFILKGFTSAQVGLYFLASAYLIKKTIGNFLVDDTFMMFMSVQLMEFFIAGILFLLSLFSSLAIFYSNRRKARRASQKIWNPSSKKRFWIFLTHIIISLSILILLYSNGLYNYIGPVGLILYAFLLTALSASNKTFYLFAFVAILLAVMNFIIPNYWYSSMLLIGVAHFAYGVVKI</sequence>
<gene>
    <name evidence="2" type="ORF">RQM59_14020</name>
</gene>
<feature type="transmembrane region" description="Helical" evidence="1">
    <location>
        <begin position="124"/>
        <end position="140"/>
    </location>
</feature>
<keyword evidence="3" id="KW-1185">Reference proteome</keyword>
<evidence type="ECO:0000313" key="2">
    <source>
        <dbReference type="EMBL" id="MDT7833499.1"/>
    </source>
</evidence>
<keyword evidence="1" id="KW-1133">Transmembrane helix</keyword>
<organism evidence="2 3">
    <name type="scientific">Asprobacillus argus</name>
    <dbReference type="NCBI Taxonomy" id="3076534"/>
    <lineage>
        <taxon>Bacteria</taxon>
        <taxon>Pseudomonadati</taxon>
        <taxon>Bacteroidota</taxon>
        <taxon>Flavobacteriia</taxon>
        <taxon>Flavobacteriales</taxon>
        <taxon>Flavobacteriaceae</taxon>
        <taxon>Asprobacillus</taxon>
    </lineage>
</organism>
<comment type="caution">
    <text evidence="2">The sequence shown here is derived from an EMBL/GenBank/DDBJ whole genome shotgun (WGS) entry which is preliminary data.</text>
</comment>
<keyword evidence="1" id="KW-0472">Membrane</keyword>
<feature type="transmembrane region" description="Helical" evidence="1">
    <location>
        <begin position="12"/>
        <end position="34"/>
    </location>
</feature>
<protein>
    <recommendedName>
        <fullName evidence="4">Branched-chain amino acid ABC transporter permease</fullName>
    </recommendedName>
</protein>
<dbReference type="Proteomes" id="UP001257277">
    <property type="component" value="Unassembled WGS sequence"/>
</dbReference>